<evidence type="ECO:0000313" key="14">
    <source>
        <dbReference type="EMBL" id="PFH47289.1"/>
    </source>
</evidence>
<dbReference type="SUPFAM" id="SSF101478">
    <property type="entry name" value="ADP-ribosylglycohydrolase"/>
    <property type="match status" value="1"/>
</dbReference>
<feature type="region of interest" description="Disordered" evidence="13">
    <location>
        <begin position="416"/>
        <end position="439"/>
    </location>
</feature>
<feature type="binding site" evidence="12">
    <location>
        <position position="399"/>
    </location>
    <ligand>
        <name>Mg(2+)</name>
        <dbReference type="ChEBI" id="CHEBI:18420"/>
        <label>1</label>
    </ligand>
</feature>
<evidence type="ECO:0000313" key="15">
    <source>
        <dbReference type="Proteomes" id="UP000242287"/>
    </source>
</evidence>
<reference evidence="14 15" key="1">
    <citation type="submission" date="2014-02" db="EMBL/GenBank/DDBJ databases">
        <title>Transposable element dynamics among asymbiotic and ectomycorrhizal Amanita fungi.</title>
        <authorList>
            <consortium name="DOE Joint Genome Institute"/>
            <person name="Hess J."/>
            <person name="Skrede I."/>
            <person name="Wolfe B."/>
            <person name="LaButti K."/>
            <person name="Ohm R.A."/>
            <person name="Grigoriev I.V."/>
            <person name="Pringle A."/>
        </authorList>
    </citation>
    <scope>NUCLEOTIDE SEQUENCE [LARGE SCALE GENOMIC DNA]</scope>
    <source>
        <strain evidence="14 15">SKay4041</strain>
    </source>
</reference>
<evidence type="ECO:0000256" key="10">
    <source>
        <dbReference type="ARBA" id="ARBA00043193"/>
    </source>
</evidence>
<dbReference type="InterPro" id="IPR050792">
    <property type="entry name" value="ADP-ribosylglycohydrolase"/>
</dbReference>
<evidence type="ECO:0000256" key="6">
    <source>
        <dbReference type="ARBA" id="ARBA00042471"/>
    </source>
</evidence>
<name>A0A2A9N9M4_9AGAR</name>
<dbReference type="STRING" id="703135.A0A2A9N9M4"/>
<dbReference type="OrthoDB" id="2021138at2759"/>
<dbReference type="GO" id="GO:0046872">
    <property type="term" value="F:metal ion binding"/>
    <property type="evidence" value="ECO:0007669"/>
    <property type="project" value="UniProtKB-KW"/>
</dbReference>
<dbReference type="PANTHER" id="PTHR16222:SF24">
    <property type="entry name" value="ADP-RIBOSYLHYDROLASE ARH3"/>
    <property type="match status" value="1"/>
</dbReference>
<feature type="binding site" evidence="12">
    <location>
        <position position="72"/>
    </location>
    <ligand>
        <name>Mg(2+)</name>
        <dbReference type="ChEBI" id="CHEBI:18420"/>
        <label>1</label>
    </ligand>
</feature>
<comment type="catalytic activity">
    <reaction evidence="11">
        <text>alpha-NAD(+) + H2O = ADP-D-ribose + nicotinamide + H(+)</text>
        <dbReference type="Rhea" id="RHEA:68792"/>
        <dbReference type="ChEBI" id="CHEBI:15377"/>
        <dbReference type="ChEBI" id="CHEBI:15378"/>
        <dbReference type="ChEBI" id="CHEBI:17154"/>
        <dbReference type="ChEBI" id="CHEBI:57967"/>
        <dbReference type="ChEBI" id="CHEBI:77017"/>
    </reaction>
</comment>
<evidence type="ECO:0000256" key="12">
    <source>
        <dbReference type="PIRSR" id="PIRSR605502-1"/>
    </source>
</evidence>
<evidence type="ECO:0000256" key="1">
    <source>
        <dbReference type="ARBA" id="ARBA00010702"/>
    </source>
</evidence>
<evidence type="ECO:0000256" key="3">
    <source>
        <dbReference type="ARBA" id="ARBA00022801"/>
    </source>
</evidence>
<keyword evidence="3" id="KW-0378">Hydrolase</keyword>
<evidence type="ECO:0000256" key="7">
    <source>
        <dbReference type="ARBA" id="ARBA00042722"/>
    </source>
</evidence>
<feature type="binding site" evidence="12">
    <location>
        <position position="400"/>
    </location>
    <ligand>
        <name>Mg(2+)</name>
        <dbReference type="ChEBI" id="CHEBI:18420"/>
        <label>1</label>
    </ligand>
</feature>
<evidence type="ECO:0000256" key="2">
    <source>
        <dbReference type="ARBA" id="ARBA00012255"/>
    </source>
</evidence>
<dbReference type="Gene3D" id="1.10.4080.10">
    <property type="entry name" value="ADP-ribosylation/Crystallin J1"/>
    <property type="match status" value="1"/>
</dbReference>
<dbReference type="GO" id="GO:0004649">
    <property type="term" value="F:poly(ADP-ribose) glycohydrolase activity"/>
    <property type="evidence" value="ECO:0007669"/>
    <property type="project" value="UniProtKB-EC"/>
</dbReference>
<protein>
    <recommendedName>
        <fullName evidence="4">ADP-ribosylhydrolase ARH3</fullName>
        <ecNumber evidence="2">3.2.1.143</ecNumber>
    </recommendedName>
    <alternativeName>
        <fullName evidence="5">ADP-ribose glycohydrolase ARH3</fullName>
    </alternativeName>
    <alternativeName>
        <fullName evidence="6">ADP-ribosylhydrolase 3</fullName>
    </alternativeName>
    <alternativeName>
        <fullName evidence="9">O-acetyl-ADP-ribose deacetylase ARH3</fullName>
    </alternativeName>
    <alternativeName>
        <fullName evidence="10">Poly(ADP-ribose) glycohydrolase ARH3</fullName>
    </alternativeName>
    <alternativeName>
        <fullName evidence="8">[Protein ADP-ribosylarginine] hydrolase-like protein 2</fullName>
    </alternativeName>
    <alternativeName>
        <fullName evidence="7">[Protein ADP-ribosylserine] hydrolase</fullName>
    </alternativeName>
</protein>
<dbReference type="Pfam" id="PF03747">
    <property type="entry name" value="ADP_ribosyl_GH"/>
    <property type="match status" value="1"/>
</dbReference>
<comment type="similarity">
    <text evidence="1">Belongs to the ADP-ribosylglycohydrolase family.</text>
</comment>
<feature type="compositionally biased region" description="Basic and acidic residues" evidence="13">
    <location>
        <begin position="422"/>
        <end position="439"/>
    </location>
</feature>
<feature type="binding site" evidence="12">
    <location>
        <position position="70"/>
    </location>
    <ligand>
        <name>Mg(2+)</name>
        <dbReference type="ChEBI" id="CHEBI:18420"/>
        <label>1</label>
    </ligand>
</feature>
<accession>A0A2A9N9M4</accession>
<keyword evidence="12" id="KW-0479">Metal-binding</keyword>
<evidence type="ECO:0000256" key="8">
    <source>
        <dbReference type="ARBA" id="ARBA00042850"/>
    </source>
</evidence>
<keyword evidence="12" id="KW-0460">Magnesium</keyword>
<feature type="binding site" evidence="12">
    <location>
        <position position="397"/>
    </location>
    <ligand>
        <name>Mg(2+)</name>
        <dbReference type="ChEBI" id="CHEBI:18420"/>
        <label>1</label>
    </ligand>
</feature>
<gene>
    <name evidence="14" type="ORF">AMATHDRAFT_77265</name>
</gene>
<evidence type="ECO:0000256" key="11">
    <source>
        <dbReference type="ARBA" id="ARBA00049015"/>
    </source>
</evidence>
<dbReference type="Proteomes" id="UP000242287">
    <property type="component" value="Unassembled WGS sequence"/>
</dbReference>
<evidence type="ECO:0000256" key="13">
    <source>
        <dbReference type="SAM" id="MobiDB-lite"/>
    </source>
</evidence>
<evidence type="ECO:0000256" key="5">
    <source>
        <dbReference type="ARBA" id="ARBA00042398"/>
    </source>
</evidence>
<dbReference type="InterPro" id="IPR005502">
    <property type="entry name" value="Ribosyl_crysJ1"/>
</dbReference>
<sequence length="477" mass="54201">MSSQTRYPRPLHEQRPTPASAATKIRIAILATAIVDALGGPGEFKPRFRYPFIDSMIPNEHFDVPPGTWTDDTSMMLCLAHSIATSTSPDGFHDPHQMDMYLKWYKEGYLSPTGDCFDIGNSTRYALDIYSKRQMQAQTPPKDRRFKSLFKSFTKATSSPQDYYTFSWSTLALAEIRKTLEGDVFSGNGSLMRLLPIPLVYYYNTSKTREYARRSSETTHPSRMCIELCEVWAHVIAMVMRATTGSSPYYDITGKQEEKKITKLDILHYIATHQWRHRKLEQAFKLPNSHPTPPHPPDDSPITNPEELESFYQEHHPIFKVLAEVRQGNPSERKIMTDLQPEGPPEEHARVFNLIPETTKIPSQGFVANTFAAALYCFLATETFEDGALLAVNLGHDTDTTGAVYAGLAGTWYGCEDDPDEEKTKDVGRDKSTDEREGEVGMLGSFWSERVRTWGDELVKREMVEEVAEELVQQQQM</sequence>
<evidence type="ECO:0000256" key="4">
    <source>
        <dbReference type="ARBA" id="ARBA00041057"/>
    </source>
</evidence>
<dbReference type="PANTHER" id="PTHR16222">
    <property type="entry name" value="ADP-RIBOSYLGLYCOHYDROLASE"/>
    <property type="match status" value="1"/>
</dbReference>
<feature type="region of interest" description="Disordered" evidence="13">
    <location>
        <begin position="285"/>
        <end position="305"/>
    </location>
</feature>
<feature type="binding site" evidence="12">
    <location>
        <position position="71"/>
    </location>
    <ligand>
        <name>Mg(2+)</name>
        <dbReference type="ChEBI" id="CHEBI:18420"/>
        <label>1</label>
    </ligand>
</feature>
<dbReference type="InterPro" id="IPR036705">
    <property type="entry name" value="Ribosyl_crysJ1_sf"/>
</dbReference>
<comment type="cofactor">
    <cofactor evidence="12">
        <name>Mg(2+)</name>
        <dbReference type="ChEBI" id="CHEBI:18420"/>
    </cofactor>
    <text evidence="12">Binds 2 magnesium ions per subunit.</text>
</comment>
<dbReference type="EMBL" id="KZ302121">
    <property type="protein sequence ID" value="PFH47289.1"/>
    <property type="molecule type" value="Genomic_DNA"/>
</dbReference>
<keyword evidence="15" id="KW-1185">Reference proteome</keyword>
<dbReference type="AlphaFoldDB" id="A0A2A9N9M4"/>
<proteinExistence type="inferred from homology"/>
<evidence type="ECO:0000256" key="9">
    <source>
        <dbReference type="ARBA" id="ARBA00043187"/>
    </source>
</evidence>
<organism evidence="14 15">
    <name type="scientific">Amanita thiersii Skay4041</name>
    <dbReference type="NCBI Taxonomy" id="703135"/>
    <lineage>
        <taxon>Eukaryota</taxon>
        <taxon>Fungi</taxon>
        <taxon>Dikarya</taxon>
        <taxon>Basidiomycota</taxon>
        <taxon>Agaricomycotina</taxon>
        <taxon>Agaricomycetes</taxon>
        <taxon>Agaricomycetidae</taxon>
        <taxon>Agaricales</taxon>
        <taxon>Pluteineae</taxon>
        <taxon>Amanitaceae</taxon>
        <taxon>Amanita</taxon>
    </lineage>
</organism>
<dbReference type="EC" id="3.2.1.143" evidence="2"/>